<dbReference type="InterPro" id="IPR011146">
    <property type="entry name" value="HIT-like"/>
</dbReference>
<evidence type="ECO:0000256" key="2">
    <source>
        <dbReference type="PIRSR" id="PIRSR601310-3"/>
    </source>
</evidence>
<dbReference type="EnsemblBacteria" id="CAC12267">
    <property type="protein sequence ID" value="CAC12267"/>
    <property type="gene ID" value="CAC12267"/>
</dbReference>
<dbReference type="PRINTS" id="PR00332">
    <property type="entry name" value="HISTRIAD"/>
</dbReference>
<dbReference type="GO" id="GO:0003824">
    <property type="term" value="F:catalytic activity"/>
    <property type="evidence" value="ECO:0007669"/>
    <property type="project" value="InterPro"/>
</dbReference>
<dbReference type="EMBL" id="AL445066">
    <property type="protein sequence ID" value="CAC12267.1"/>
    <property type="molecule type" value="Genomic_DNA"/>
</dbReference>
<accession>Q9HJ32</accession>
<evidence type="ECO:0000313" key="6">
    <source>
        <dbReference type="Proteomes" id="UP000001024"/>
    </source>
</evidence>
<dbReference type="PROSITE" id="PS00892">
    <property type="entry name" value="HIT_1"/>
    <property type="match status" value="1"/>
</dbReference>
<dbReference type="PaxDb" id="273075-Ta1141"/>
<dbReference type="InParanoid" id="Q9HJ32"/>
<dbReference type="InterPro" id="IPR039384">
    <property type="entry name" value="HINT"/>
</dbReference>
<feature type="short sequence motif" description="Histidine triad motif" evidence="2 3">
    <location>
        <begin position="100"/>
        <end position="104"/>
    </location>
</feature>
<gene>
    <name evidence="5" type="ordered locus">Ta1141</name>
</gene>
<dbReference type="Proteomes" id="UP000001024">
    <property type="component" value="Chromosome"/>
</dbReference>
<dbReference type="eggNOG" id="arCOG00419">
    <property type="taxonomic scope" value="Archaea"/>
</dbReference>
<sequence length="147" mass="16849">MVLDSSCVFCNEIITKRNAAIVAENDMVISFMDNAPVEPGHILVIPKEHFENIFDIDSRYYIEVQLMAKRVAKAVMKAMGADGINIGQNNGWCANQRVMHFHVHVIPRWCDKPFKWGRLNVSFDDLSETARKIAKVYNEMEKNGDFE</sequence>
<dbReference type="Pfam" id="PF01230">
    <property type="entry name" value="HIT"/>
    <property type="match status" value="1"/>
</dbReference>
<dbReference type="RefSeq" id="WP_010901549.1">
    <property type="nucleotide sequence ID" value="NC_002578.1"/>
</dbReference>
<dbReference type="GO" id="GO:0009117">
    <property type="term" value="P:nucleotide metabolic process"/>
    <property type="evidence" value="ECO:0007669"/>
    <property type="project" value="TreeGrafter"/>
</dbReference>
<keyword evidence="6" id="KW-1185">Reference proteome</keyword>
<protein>
    <submittedName>
        <fullName evidence="5">Histidine triad (HIT) related protein</fullName>
    </submittedName>
</protein>
<dbReference type="PANTHER" id="PTHR46648:SF1">
    <property type="entry name" value="ADENOSINE 5'-MONOPHOSPHORAMIDASE HNT1"/>
    <property type="match status" value="1"/>
</dbReference>
<reference evidence="5 6" key="1">
    <citation type="journal article" date="2000" name="Nature">
        <title>The genome sequence of the thermoacidophilic scavenger Thermoplasma acidophilum.</title>
        <authorList>
            <person name="Ruepp A."/>
            <person name="Graml W."/>
            <person name="Santos-Martinez M.L."/>
            <person name="Koretke K.K."/>
            <person name="Volker C."/>
            <person name="Mewes H.W."/>
            <person name="Frishman D."/>
            <person name="Stocker S."/>
            <person name="Lupas A.N."/>
            <person name="Baumeister W."/>
        </authorList>
    </citation>
    <scope>NUCLEOTIDE SEQUENCE [LARGE SCALE GENOMIC DNA]</scope>
    <source>
        <strain evidence="6">ATCC 25905 / DSM 1728 / JCM 9062 / NBRC 15155 / AMRC-C165</strain>
    </source>
</reference>
<name>Q9HJ32_THEAC</name>
<dbReference type="SUPFAM" id="SSF54197">
    <property type="entry name" value="HIT-like"/>
    <property type="match status" value="1"/>
</dbReference>
<organism evidence="5 6">
    <name type="scientific">Thermoplasma acidophilum (strain ATCC 25905 / DSM 1728 / JCM 9062 / NBRC 15155 / AMRC-C165)</name>
    <dbReference type="NCBI Taxonomy" id="273075"/>
    <lineage>
        <taxon>Archaea</taxon>
        <taxon>Methanobacteriati</taxon>
        <taxon>Thermoplasmatota</taxon>
        <taxon>Thermoplasmata</taxon>
        <taxon>Thermoplasmatales</taxon>
        <taxon>Thermoplasmataceae</taxon>
        <taxon>Thermoplasma</taxon>
    </lineage>
</organism>
<evidence type="ECO:0000256" key="3">
    <source>
        <dbReference type="PROSITE-ProRule" id="PRU00464"/>
    </source>
</evidence>
<dbReference type="OrthoDB" id="26806at2157"/>
<dbReference type="HOGENOM" id="CLU_056776_3_3_2"/>
<dbReference type="InterPro" id="IPR019808">
    <property type="entry name" value="Histidine_triad_CS"/>
</dbReference>
<dbReference type="PROSITE" id="PS51084">
    <property type="entry name" value="HIT_2"/>
    <property type="match status" value="1"/>
</dbReference>
<dbReference type="CDD" id="cd01277">
    <property type="entry name" value="HINT_subgroup"/>
    <property type="match status" value="1"/>
</dbReference>
<proteinExistence type="predicted"/>
<dbReference type="KEGG" id="tac:Ta1141"/>
<dbReference type="InterPro" id="IPR001310">
    <property type="entry name" value="Histidine_triad_HIT"/>
</dbReference>
<evidence type="ECO:0000313" key="5">
    <source>
        <dbReference type="EMBL" id="CAC12267.1"/>
    </source>
</evidence>
<evidence type="ECO:0000256" key="1">
    <source>
        <dbReference type="PIRSR" id="PIRSR601310-1"/>
    </source>
</evidence>
<evidence type="ECO:0000259" key="4">
    <source>
        <dbReference type="PROSITE" id="PS51084"/>
    </source>
</evidence>
<dbReference type="InterPro" id="IPR036265">
    <property type="entry name" value="HIT-like_sf"/>
</dbReference>
<dbReference type="Gene3D" id="3.30.428.10">
    <property type="entry name" value="HIT-like"/>
    <property type="match status" value="1"/>
</dbReference>
<dbReference type="PANTHER" id="PTHR46648">
    <property type="entry name" value="HIT FAMILY PROTEIN 1"/>
    <property type="match status" value="1"/>
</dbReference>
<dbReference type="STRING" id="273075.gene:9572363"/>
<feature type="domain" description="HIT" evidence="4">
    <location>
        <begin position="8"/>
        <end position="116"/>
    </location>
</feature>
<feature type="active site" description="Tele-AMP-histidine intermediate" evidence="1">
    <location>
        <position position="102"/>
    </location>
</feature>
<dbReference type="FunCoup" id="Q9HJ32">
    <property type="interactions" value="141"/>
</dbReference>
<dbReference type="AlphaFoldDB" id="Q9HJ32"/>